<dbReference type="AlphaFoldDB" id="A0A2P5AE92"/>
<keyword evidence="2" id="KW-1185">Reference proteome</keyword>
<dbReference type="EMBL" id="JXTB01000640">
    <property type="protein sequence ID" value="PON34836.1"/>
    <property type="molecule type" value="Genomic_DNA"/>
</dbReference>
<evidence type="ECO:0000313" key="1">
    <source>
        <dbReference type="EMBL" id="PON34836.1"/>
    </source>
</evidence>
<proteinExistence type="predicted"/>
<sequence>MKSGFWELLKPLVNGSTIDILMAFFWNLQQVKFEVFSVTFHGGSAHDPALVVDFAVNFLVEFKKVHGQLSVKKLSTTAPTKWSCPPSSIIKMNSDVAACPSSDFIGVGGVFRLK</sequence>
<organism evidence="1 2">
    <name type="scientific">Parasponia andersonii</name>
    <name type="common">Sponia andersonii</name>
    <dbReference type="NCBI Taxonomy" id="3476"/>
    <lineage>
        <taxon>Eukaryota</taxon>
        <taxon>Viridiplantae</taxon>
        <taxon>Streptophyta</taxon>
        <taxon>Embryophyta</taxon>
        <taxon>Tracheophyta</taxon>
        <taxon>Spermatophyta</taxon>
        <taxon>Magnoliopsida</taxon>
        <taxon>eudicotyledons</taxon>
        <taxon>Gunneridae</taxon>
        <taxon>Pentapetalae</taxon>
        <taxon>rosids</taxon>
        <taxon>fabids</taxon>
        <taxon>Rosales</taxon>
        <taxon>Cannabaceae</taxon>
        <taxon>Parasponia</taxon>
    </lineage>
</organism>
<comment type="caution">
    <text evidence="1">The sequence shown here is derived from an EMBL/GenBank/DDBJ whole genome shotgun (WGS) entry which is preliminary data.</text>
</comment>
<name>A0A2P5AE92_PARAD</name>
<dbReference type="Proteomes" id="UP000237105">
    <property type="component" value="Unassembled WGS sequence"/>
</dbReference>
<evidence type="ECO:0000313" key="2">
    <source>
        <dbReference type="Proteomes" id="UP000237105"/>
    </source>
</evidence>
<accession>A0A2P5AE92</accession>
<protein>
    <submittedName>
        <fullName evidence="1">Uncharacterized protein</fullName>
    </submittedName>
</protein>
<reference evidence="2" key="1">
    <citation type="submission" date="2016-06" db="EMBL/GenBank/DDBJ databases">
        <title>Parallel loss of symbiosis genes in relatives of nitrogen-fixing non-legume Parasponia.</title>
        <authorList>
            <person name="Van Velzen R."/>
            <person name="Holmer R."/>
            <person name="Bu F."/>
            <person name="Rutten L."/>
            <person name="Van Zeijl A."/>
            <person name="Liu W."/>
            <person name="Santuari L."/>
            <person name="Cao Q."/>
            <person name="Sharma T."/>
            <person name="Shen D."/>
            <person name="Roswanjaya Y."/>
            <person name="Wardhani T."/>
            <person name="Kalhor M.S."/>
            <person name="Jansen J."/>
            <person name="Van den Hoogen J."/>
            <person name="Gungor B."/>
            <person name="Hartog M."/>
            <person name="Hontelez J."/>
            <person name="Verver J."/>
            <person name="Yang W.-C."/>
            <person name="Schijlen E."/>
            <person name="Repin R."/>
            <person name="Schilthuizen M."/>
            <person name="Schranz E."/>
            <person name="Heidstra R."/>
            <person name="Miyata K."/>
            <person name="Fedorova E."/>
            <person name="Kohlen W."/>
            <person name="Bisseling T."/>
            <person name="Smit S."/>
            <person name="Geurts R."/>
        </authorList>
    </citation>
    <scope>NUCLEOTIDE SEQUENCE [LARGE SCALE GENOMIC DNA]</scope>
    <source>
        <strain evidence="2">cv. WU1-14</strain>
    </source>
</reference>
<gene>
    <name evidence="1" type="ORF">PanWU01x14_341030</name>
</gene>